<evidence type="ECO:0000256" key="1">
    <source>
        <dbReference type="ARBA" id="ARBA00023015"/>
    </source>
</evidence>
<keyword evidence="2" id="KW-0238">DNA-binding</keyword>
<dbReference type="InterPro" id="IPR009057">
    <property type="entry name" value="Homeodomain-like_sf"/>
</dbReference>
<protein>
    <submittedName>
        <fullName evidence="5">AraC family transcriptional regulator</fullName>
    </submittedName>
</protein>
<evidence type="ECO:0000256" key="3">
    <source>
        <dbReference type="ARBA" id="ARBA00023163"/>
    </source>
</evidence>
<dbReference type="SUPFAM" id="SSF46689">
    <property type="entry name" value="Homeodomain-like"/>
    <property type="match status" value="2"/>
</dbReference>
<keyword evidence="3" id="KW-0804">Transcription</keyword>
<dbReference type="InterPro" id="IPR050959">
    <property type="entry name" value="MarA-like"/>
</dbReference>
<dbReference type="Gene3D" id="1.10.10.60">
    <property type="entry name" value="Homeodomain-like"/>
    <property type="match status" value="2"/>
</dbReference>
<feature type="domain" description="HTH araC/xylS-type" evidence="4">
    <location>
        <begin position="8"/>
        <end position="106"/>
    </location>
</feature>
<dbReference type="InterPro" id="IPR010499">
    <property type="entry name" value="AraC_E-bd"/>
</dbReference>
<dbReference type="Pfam" id="PF06445">
    <property type="entry name" value="GyrI-like"/>
    <property type="match status" value="1"/>
</dbReference>
<dbReference type="PROSITE" id="PS00041">
    <property type="entry name" value="HTH_ARAC_FAMILY_1"/>
    <property type="match status" value="1"/>
</dbReference>
<dbReference type="InterPro" id="IPR018060">
    <property type="entry name" value="HTH_AraC"/>
</dbReference>
<dbReference type="SUPFAM" id="SSF55136">
    <property type="entry name" value="Probable bacterial effector-binding domain"/>
    <property type="match status" value="1"/>
</dbReference>
<dbReference type="InterPro" id="IPR011256">
    <property type="entry name" value="Reg_factor_effector_dom_sf"/>
</dbReference>
<evidence type="ECO:0000313" key="5">
    <source>
        <dbReference type="EMBL" id="MBP1918006.1"/>
    </source>
</evidence>
<dbReference type="Pfam" id="PF12833">
    <property type="entry name" value="HTH_18"/>
    <property type="match status" value="1"/>
</dbReference>
<gene>
    <name evidence="5" type="ORF">J2Z34_000477</name>
</gene>
<dbReference type="RefSeq" id="WP_209458246.1">
    <property type="nucleotide sequence ID" value="NZ_JAGGKC010000002.1"/>
</dbReference>
<dbReference type="InterPro" id="IPR020449">
    <property type="entry name" value="Tscrpt_reg_AraC-type_HTH"/>
</dbReference>
<dbReference type="SMART" id="SM00871">
    <property type="entry name" value="AraC_E_bind"/>
    <property type="match status" value="1"/>
</dbReference>
<evidence type="ECO:0000313" key="6">
    <source>
        <dbReference type="Proteomes" id="UP001519271"/>
    </source>
</evidence>
<dbReference type="SMART" id="SM00342">
    <property type="entry name" value="HTH_ARAC"/>
    <property type="match status" value="1"/>
</dbReference>
<dbReference type="InterPro" id="IPR029442">
    <property type="entry name" value="GyrI-like"/>
</dbReference>
<dbReference type="PANTHER" id="PTHR47504:SF5">
    <property type="entry name" value="RIGHT ORIGIN-BINDING PROTEIN"/>
    <property type="match status" value="1"/>
</dbReference>
<dbReference type="Proteomes" id="UP001519271">
    <property type="component" value="Unassembled WGS sequence"/>
</dbReference>
<proteinExistence type="predicted"/>
<sequence length="290" mass="32857">MDNLGNMNAAMRYLEENLAGTIDFERMARIAGCSEYHFRRMFSFLSETSLGEYIRKRRLTMAASMLRTSEVKIIDIAVELGYESPDAFSRAFQNMHGVTPTQARRGDMPLKAFSAMTFQLKIQGGTEMDYRIVEKEDFNIIGIKKRIPLVYEGVNRGMDSMWASLTMEDIMELKRLSDVEPKGIVLASANFSDDRAEGSELDQYIGVAATNTSADKWTVLPVKASTWAVFTAIGDFPSALQEVWGKIYAEWFPGSGYEVSEGPEILWNESPDTSRKDYRSEIWIPVKKVR</sequence>
<accession>A0ABS4G0J8</accession>
<dbReference type="EMBL" id="JAGGKC010000002">
    <property type="protein sequence ID" value="MBP1918006.1"/>
    <property type="molecule type" value="Genomic_DNA"/>
</dbReference>
<evidence type="ECO:0000256" key="2">
    <source>
        <dbReference type="ARBA" id="ARBA00023125"/>
    </source>
</evidence>
<dbReference type="PRINTS" id="PR00032">
    <property type="entry name" value="HTHARAC"/>
</dbReference>
<dbReference type="PANTHER" id="PTHR47504">
    <property type="entry name" value="RIGHT ORIGIN-BINDING PROTEIN"/>
    <property type="match status" value="1"/>
</dbReference>
<evidence type="ECO:0000259" key="4">
    <source>
        <dbReference type="PROSITE" id="PS01124"/>
    </source>
</evidence>
<dbReference type="InterPro" id="IPR018062">
    <property type="entry name" value="HTH_AraC-typ_CS"/>
</dbReference>
<name>A0ABS4G0J8_9CLOT</name>
<organism evidence="5 6">
    <name type="scientific">Youngiibacter multivorans</name>
    <dbReference type="NCBI Taxonomy" id="937251"/>
    <lineage>
        <taxon>Bacteria</taxon>
        <taxon>Bacillati</taxon>
        <taxon>Bacillota</taxon>
        <taxon>Clostridia</taxon>
        <taxon>Eubacteriales</taxon>
        <taxon>Clostridiaceae</taxon>
        <taxon>Youngiibacter</taxon>
    </lineage>
</organism>
<dbReference type="Gene3D" id="3.20.80.10">
    <property type="entry name" value="Regulatory factor, effector binding domain"/>
    <property type="match status" value="1"/>
</dbReference>
<comment type="caution">
    <text evidence="5">The sequence shown here is derived from an EMBL/GenBank/DDBJ whole genome shotgun (WGS) entry which is preliminary data.</text>
</comment>
<dbReference type="PROSITE" id="PS01124">
    <property type="entry name" value="HTH_ARAC_FAMILY_2"/>
    <property type="match status" value="1"/>
</dbReference>
<keyword evidence="1" id="KW-0805">Transcription regulation</keyword>
<keyword evidence="6" id="KW-1185">Reference proteome</keyword>
<reference evidence="5 6" key="1">
    <citation type="submission" date="2021-03" db="EMBL/GenBank/DDBJ databases">
        <title>Genomic Encyclopedia of Type Strains, Phase IV (KMG-IV): sequencing the most valuable type-strain genomes for metagenomic binning, comparative biology and taxonomic classification.</title>
        <authorList>
            <person name="Goeker M."/>
        </authorList>
    </citation>
    <scope>NUCLEOTIDE SEQUENCE [LARGE SCALE GENOMIC DNA]</scope>
    <source>
        <strain evidence="5 6">DSM 6139</strain>
    </source>
</reference>